<keyword evidence="13" id="KW-0472">Membrane</keyword>
<evidence type="ECO:0000256" key="1">
    <source>
        <dbReference type="ARBA" id="ARBA00005325"/>
    </source>
</evidence>
<sequence>KVGVANDLAPWRLSLSWFSSFSCLLWLSQSASVLATVATSWAVEIDGGEGEAERLSRAHGLINRGRVGSLSRHYHFELAEPTNGDVSAAITKALSKEISVKHAEPQVVKEHEKRDYIVPADPGWSKQWSLKSAGEVEGDDSRLDMRVEQVWLQGFTGRGVTTTVIDDGLEWKHDDLISNYDPSVSHDFTTDTSDPTPFRGDNHGTECAGVVAMSKNTLCGIGVAFDSKIGGIKINIEESMDVFEARALGYQQSSVDVYSNSWGPKDNGYTVEGPGRLVSKTLQSGAEKGRDGKGNVFVWAAGNGGDKFDSCAADGYVNSIYTIAVGSADQDGRQAYYDEDCSAKMAVTFSHNSRPTGPQVYTTTLDGRCTSGFTGTSASAPLLSGVIALALQANPDLTWRDVQYLIVYTSNIDILTVDDLATNGAGLKFSHHFGFGAIDAEALVTRARHWTSVPQQLNFTIPATQFECMISNGSTCELEFQFTSELGANISSLEHVLVSLSLSIVPTANDSLWNLTDYYEAEKDGEAGDWLQSPHPRRGDVEIELTSPAGTRSILLPNRDYDFVNTEGYDNWPFMSVHFWGEDPTGTWTLRTTFRASSGSVFITNVTLTGFGIAEGVSGNSNRGLCQNCLRGCGDVCDVCSELRLNYSLACVSTCPNATIEYNGYCIAGSVIYPETPTGNSADGTTTVILVSVAAVVVVTLFVVVLVVLVVVLVTRKRRKDRFSTTTTATNVYWSLPDIDDNDDETVQI</sequence>
<dbReference type="PRINTS" id="PR00723">
    <property type="entry name" value="SUBTILISIN"/>
</dbReference>
<dbReference type="PANTHER" id="PTHR42884:SF14">
    <property type="entry name" value="NEUROENDOCRINE CONVERTASE 1"/>
    <property type="match status" value="1"/>
</dbReference>
<dbReference type="AlphaFoldDB" id="A0AA35R2S9"/>
<evidence type="ECO:0000313" key="17">
    <source>
        <dbReference type="Proteomes" id="UP001174909"/>
    </source>
</evidence>
<dbReference type="PROSITE" id="PS51829">
    <property type="entry name" value="P_HOMO_B"/>
    <property type="match status" value="1"/>
</dbReference>
<dbReference type="SUPFAM" id="SSF52743">
    <property type="entry name" value="Subtilisin-like"/>
    <property type="match status" value="1"/>
</dbReference>
<keyword evidence="6 12" id="KW-0720">Serine protease</keyword>
<evidence type="ECO:0000256" key="12">
    <source>
        <dbReference type="PROSITE-ProRule" id="PRU01240"/>
    </source>
</evidence>
<evidence type="ECO:0000256" key="6">
    <source>
        <dbReference type="ARBA" id="ARBA00022825"/>
    </source>
</evidence>
<keyword evidence="8" id="KW-0865">Zymogen</keyword>
<evidence type="ECO:0000256" key="11">
    <source>
        <dbReference type="PIRSR" id="PIRSR615500-1"/>
    </source>
</evidence>
<evidence type="ECO:0000256" key="5">
    <source>
        <dbReference type="ARBA" id="ARBA00022801"/>
    </source>
</evidence>
<accession>A0AA35R2S9</accession>
<dbReference type="SUPFAM" id="SSF54897">
    <property type="entry name" value="Protease propeptides/inhibitors"/>
    <property type="match status" value="1"/>
</dbReference>
<dbReference type="Gene3D" id="3.40.50.200">
    <property type="entry name" value="Peptidase S8/S53 domain"/>
    <property type="match status" value="1"/>
</dbReference>
<dbReference type="PROSITE" id="PS00136">
    <property type="entry name" value="SUBTILASE_ASP"/>
    <property type="match status" value="1"/>
</dbReference>
<dbReference type="FunFam" id="3.40.50.200:FF:000021">
    <property type="entry name" value="Proprotein convertase subtilisin/kexin type 5a"/>
    <property type="match status" value="1"/>
</dbReference>
<evidence type="ECO:0000259" key="15">
    <source>
        <dbReference type="PROSITE" id="PS51829"/>
    </source>
</evidence>
<dbReference type="InterPro" id="IPR038466">
    <property type="entry name" value="S8_pro-domain_sf"/>
</dbReference>
<dbReference type="InterPro" id="IPR036852">
    <property type="entry name" value="Peptidase_S8/S53_dom_sf"/>
</dbReference>
<dbReference type="InterPro" id="IPR000209">
    <property type="entry name" value="Peptidase_S8/S53_dom"/>
</dbReference>
<dbReference type="Pfam" id="PF16470">
    <property type="entry name" value="S8_pro-domain"/>
    <property type="match status" value="1"/>
</dbReference>
<feature type="active site" description="Charge relay system" evidence="11 12">
    <location>
        <position position="166"/>
    </location>
</feature>
<organism evidence="16 17">
    <name type="scientific">Geodia barretti</name>
    <name type="common">Barrett's horny sponge</name>
    <dbReference type="NCBI Taxonomy" id="519541"/>
    <lineage>
        <taxon>Eukaryota</taxon>
        <taxon>Metazoa</taxon>
        <taxon>Porifera</taxon>
        <taxon>Demospongiae</taxon>
        <taxon>Heteroscleromorpha</taxon>
        <taxon>Tetractinellida</taxon>
        <taxon>Astrophorina</taxon>
        <taxon>Geodiidae</taxon>
        <taxon>Geodia</taxon>
    </lineage>
</organism>
<protein>
    <submittedName>
        <fullName evidence="16">Furin-1</fullName>
    </submittedName>
</protein>
<evidence type="ECO:0000256" key="13">
    <source>
        <dbReference type="SAM" id="Phobius"/>
    </source>
</evidence>
<feature type="chain" id="PRO_5041468380" evidence="14">
    <location>
        <begin position="43"/>
        <end position="749"/>
    </location>
</feature>
<dbReference type="InterPro" id="IPR008979">
    <property type="entry name" value="Galactose-bd-like_sf"/>
</dbReference>
<keyword evidence="13" id="KW-1133">Transmembrane helix</keyword>
<keyword evidence="2 12" id="KW-0645">Protease</keyword>
<keyword evidence="3" id="KW-0165">Cleavage on pair of basic residues</keyword>
<keyword evidence="17" id="KW-1185">Reference proteome</keyword>
<dbReference type="EMBL" id="CASHTH010000394">
    <property type="protein sequence ID" value="CAI8000222.1"/>
    <property type="molecule type" value="Genomic_DNA"/>
</dbReference>
<feature type="active site" description="Charge relay system" evidence="11 12">
    <location>
        <position position="377"/>
    </location>
</feature>
<evidence type="ECO:0000256" key="2">
    <source>
        <dbReference type="ARBA" id="ARBA00022670"/>
    </source>
</evidence>
<keyword evidence="10" id="KW-0325">Glycoprotein</keyword>
<gene>
    <name evidence="16" type="ORF">GBAR_LOCUS2871</name>
</gene>
<evidence type="ECO:0000256" key="14">
    <source>
        <dbReference type="SAM" id="SignalP"/>
    </source>
</evidence>
<dbReference type="InterPro" id="IPR015500">
    <property type="entry name" value="Peptidase_S8_subtilisin-rel"/>
</dbReference>
<dbReference type="CDD" id="cd04059">
    <property type="entry name" value="Peptidases_S8_Protein_convertases_Kexins_Furin-like"/>
    <property type="match status" value="1"/>
</dbReference>
<evidence type="ECO:0000256" key="9">
    <source>
        <dbReference type="ARBA" id="ARBA00023157"/>
    </source>
</evidence>
<dbReference type="Gene3D" id="3.30.70.850">
    <property type="entry name" value="Peptidase S8, pro-domain"/>
    <property type="match status" value="1"/>
</dbReference>
<evidence type="ECO:0000256" key="8">
    <source>
        <dbReference type="ARBA" id="ARBA00023145"/>
    </source>
</evidence>
<feature type="transmembrane region" description="Helical" evidence="13">
    <location>
        <begin position="688"/>
        <end position="714"/>
    </location>
</feature>
<dbReference type="GO" id="GO:0016485">
    <property type="term" value="P:protein processing"/>
    <property type="evidence" value="ECO:0007669"/>
    <property type="project" value="TreeGrafter"/>
</dbReference>
<dbReference type="InterPro" id="IPR002884">
    <property type="entry name" value="P_dom"/>
</dbReference>
<feature type="domain" description="P/Homo B" evidence="15">
    <location>
        <begin position="452"/>
        <end position="616"/>
    </location>
</feature>
<proteinExistence type="inferred from homology"/>
<name>A0AA35R2S9_GEOBA</name>
<keyword evidence="9" id="KW-1015">Disulfide bond</keyword>
<evidence type="ECO:0000256" key="3">
    <source>
        <dbReference type="ARBA" id="ARBA00022685"/>
    </source>
</evidence>
<feature type="signal peptide" evidence="14">
    <location>
        <begin position="1"/>
        <end position="42"/>
    </location>
</feature>
<dbReference type="GO" id="GO:0004252">
    <property type="term" value="F:serine-type endopeptidase activity"/>
    <property type="evidence" value="ECO:0007669"/>
    <property type="project" value="UniProtKB-UniRule"/>
</dbReference>
<dbReference type="Pfam" id="PF01483">
    <property type="entry name" value="P_proprotein"/>
    <property type="match status" value="1"/>
</dbReference>
<dbReference type="Gene3D" id="2.60.120.260">
    <property type="entry name" value="Galactose-binding domain-like"/>
    <property type="match status" value="1"/>
</dbReference>
<dbReference type="PROSITE" id="PS00137">
    <property type="entry name" value="SUBTILASE_HIS"/>
    <property type="match status" value="1"/>
</dbReference>
<dbReference type="InterPro" id="IPR022398">
    <property type="entry name" value="Peptidase_S8_His-AS"/>
</dbReference>
<dbReference type="Pfam" id="PF00082">
    <property type="entry name" value="Peptidase_S8"/>
    <property type="match status" value="1"/>
</dbReference>
<keyword evidence="7" id="KW-0106">Calcium</keyword>
<dbReference type="GO" id="GO:0000139">
    <property type="term" value="C:Golgi membrane"/>
    <property type="evidence" value="ECO:0007669"/>
    <property type="project" value="TreeGrafter"/>
</dbReference>
<dbReference type="SUPFAM" id="SSF49785">
    <property type="entry name" value="Galactose-binding domain-like"/>
    <property type="match status" value="1"/>
</dbReference>
<comment type="similarity">
    <text evidence="1">Belongs to the peptidase S8 family. Furin subfamily.</text>
</comment>
<feature type="active site" description="Charge relay system" evidence="11 12">
    <location>
        <position position="203"/>
    </location>
</feature>
<keyword evidence="13" id="KW-0812">Transmembrane</keyword>
<evidence type="ECO:0000256" key="4">
    <source>
        <dbReference type="ARBA" id="ARBA00022729"/>
    </source>
</evidence>
<dbReference type="InterPro" id="IPR023827">
    <property type="entry name" value="Peptidase_S8_Asp-AS"/>
</dbReference>
<dbReference type="PROSITE" id="PS51892">
    <property type="entry name" value="SUBTILASE"/>
    <property type="match status" value="1"/>
</dbReference>
<dbReference type="PANTHER" id="PTHR42884">
    <property type="entry name" value="PROPROTEIN CONVERTASE SUBTILISIN/KEXIN-RELATED"/>
    <property type="match status" value="1"/>
</dbReference>
<dbReference type="InterPro" id="IPR032815">
    <property type="entry name" value="S8_pro-domain"/>
</dbReference>
<dbReference type="GO" id="GO:0005802">
    <property type="term" value="C:trans-Golgi network"/>
    <property type="evidence" value="ECO:0007669"/>
    <property type="project" value="TreeGrafter"/>
</dbReference>
<evidence type="ECO:0000256" key="10">
    <source>
        <dbReference type="ARBA" id="ARBA00023180"/>
    </source>
</evidence>
<evidence type="ECO:0000313" key="16">
    <source>
        <dbReference type="EMBL" id="CAI8000222.1"/>
    </source>
</evidence>
<reference evidence="16" key="1">
    <citation type="submission" date="2023-03" db="EMBL/GenBank/DDBJ databases">
        <authorList>
            <person name="Steffen K."/>
            <person name="Cardenas P."/>
        </authorList>
    </citation>
    <scope>NUCLEOTIDE SEQUENCE</scope>
</reference>
<comment type="caution">
    <text evidence="16">The sequence shown here is derived from an EMBL/GenBank/DDBJ whole genome shotgun (WGS) entry which is preliminary data.</text>
</comment>
<dbReference type="InterPro" id="IPR034182">
    <property type="entry name" value="Kexin/furin"/>
</dbReference>
<evidence type="ECO:0000256" key="7">
    <source>
        <dbReference type="ARBA" id="ARBA00022837"/>
    </source>
</evidence>
<dbReference type="Proteomes" id="UP001174909">
    <property type="component" value="Unassembled WGS sequence"/>
</dbReference>
<feature type="non-terminal residue" evidence="16">
    <location>
        <position position="749"/>
    </location>
</feature>
<keyword evidence="5 12" id="KW-0378">Hydrolase</keyword>
<keyword evidence="4 14" id="KW-0732">Signal</keyword>